<accession>A0ABN1N950</accession>
<dbReference type="SMART" id="SM00387">
    <property type="entry name" value="HATPase_c"/>
    <property type="match status" value="1"/>
</dbReference>
<feature type="domain" description="Histidine kinase/HSP90-like ATPase" evidence="9">
    <location>
        <begin position="268"/>
        <end position="358"/>
    </location>
</feature>
<dbReference type="Gene3D" id="1.20.5.1930">
    <property type="match status" value="1"/>
</dbReference>
<dbReference type="PANTHER" id="PTHR24421">
    <property type="entry name" value="NITRATE/NITRITE SENSOR PROTEIN NARX-RELATED"/>
    <property type="match status" value="1"/>
</dbReference>
<evidence type="ECO:0000256" key="2">
    <source>
        <dbReference type="ARBA" id="ARBA00012438"/>
    </source>
</evidence>
<keyword evidence="11" id="KW-1185">Reference proteome</keyword>
<evidence type="ECO:0000256" key="8">
    <source>
        <dbReference type="ARBA" id="ARBA00023012"/>
    </source>
</evidence>
<keyword evidence="3" id="KW-0597">Phosphoprotein</keyword>
<dbReference type="SUPFAM" id="SSF55874">
    <property type="entry name" value="ATPase domain of HSP90 chaperone/DNA topoisomerase II/histidine kinase"/>
    <property type="match status" value="1"/>
</dbReference>
<evidence type="ECO:0000313" key="10">
    <source>
        <dbReference type="EMBL" id="GAA0897965.1"/>
    </source>
</evidence>
<evidence type="ECO:0000256" key="5">
    <source>
        <dbReference type="ARBA" id="ARBA00022741"/>
    </source>
</evidence>
<dbReference type="CDD" id="cd16917">
    <property type="entry name" value="HATPase_UhpB-NarQ-NarX-like"/>
    <property type="match status" value="1"/>
</dbReference>
<reference evidence="10 11" key="1">
    <citation type="journal article" date="2019" name="Int. J. Syst. Evol. Microbiol.">
        <title>The Global Catalogue of Microorganisms (GCM) 10K type strain sequencing project: providing services to taxonomists for standard genome sequencing and annotation.</title>
        <authorList>
            <consortium name="The Broad Institute Genomics Platform"/>
            <consortium name="The Broad Institute Genome Sequencing Center for Infectious Disease"/>
            <person name="Wu L."/>
            <person name="Ma J."/>
        </authorList>
    </citation>
    <scope>NUCLEOTIDE SEQUENCE [LARGE SCALE GENOMIC DNA]</scope>
    <source>
        <strain evidence="10 11">JCM 11117</strain>
    </source>
</reference>
<sequence>MEVPEPGVRTSPDDAGREAGLRRLAMMIARGEPHPAALRAVAGEAARQFAPAAACVVMCRSDGSTALAAESEPGWADRLPIGVTASALKTGRFTAAETGTGYTAATPVEVGGTVWGLVAVGAEQGGPPPDAERRLAEFAELVATAVANERRRAEHSASRARLVAASDESRRRIERDLHDGAQQFVVTAVLRLRSVAEMPSLPPEARAELEDIAAELNGVLDDLRELSRGIHPEVLSKGGLRPALRALARRSSVSVVLDLRLPDRLPEPVEVGAYYLVSEALANATKHANASTVEVAAETSGGTLRVSVHDDGIGGADMGGGSGLTGLKDRIEALGGTFAVESPRGGGTTVRCALPVHATVG</sequence>
<gene>
    <name evidence="10" type="ORF">GCM10009559_59550</name>
</gene>
<dbReference type="SUPFAM" id="SSF55781">
    <property type="entry name" value="GAF domain-like"/>
    <property type="match status" value="1"/>
</dbReference>
<keyword evidence="5" id="KW-0547">Nucleotide-binding</keyword>
<keyword evidence="8" id="KW-0902">Two-component regulatory system</keyword>
<dbReference type="EMBL" id="BAAAHP010000187">
    <property type="protein sequence ID" value="GAA0897965.1"/>
    <property type="molecule type" value="Genomic_DNA"/>
</dbReference>
<dbReference type="PANTHER" id="PTHR24421:SF10">
    <property type="entry name" value="NITRATE_NITRITE SENSOR PROTEIN NARQ"/>
    <property type="match status" value="1"/>
</dbReference>
<evidence type="ECO:0000256" key="3">
    <source>
        <dbReference type="ARBA" id="ARBA00022553"/>
    </source>
</evidence>
<evidence type="ECO:0000256" key="6">
    <source>
        <dbReference type="ARBA" id="ARBA00022777"/>
    </source>
</evidence>
<evidence type="ECO:0000256" key="7">
    <source>
        <dbReference type="ARBA" id="ARBA00022840"/>
    </source>
</evidence>
<dbReference type="EC" id="2.7.13.3" evidence="2"/>
<evidence type="ECO:0000256" key="4">
    <source>
        <dbReference type="ARBA" id="ARBA00022679"/>
    </source>
</evidence>
<proteinExistence type="predicted"/>
<dbReference type="Gene3D" id="3.30.450.40">
    <property type="match status" value="1"/>
</dbReference>
<dbReference type="InterPro" id="IPR003594">
    <property type="entry name" value="HATPase_dom"/>
</dbReference>
<keyword evidence="6 10" id="KW-0418">Kinase</keyword>
<evidence type="ECO:0000259" key="9">
    <source>
        <dbReference type="SMART" id="SM00387"/>
    </source>
</evidence>
<dbReference type="Gene3D" id="3.30.565.10">
    <property type="entry name" value="Histidine kinase-like ATPase, C-terminal domain"/>
    <property type="match status" value="1"/>
</dbReference>
<dbReference type="InterPro" id="IPR029016">
    <property type="entry name" value="GAF-like_dom_sf"/>
</dbReference>
<dbReference type="Pfam" id="PF02518">
    <property type="entry name" value="HATPase_c"/>
    <property type="match status" value="1"/>
</dbReference>
<protein>
    <recommendedName>
        <fullName evidence="2">histidine kinase</fullName>
        <ecNumber evidence="2">2.7.13.3</ecNumber>
    </recommendedName>
</protein>
<keyword evidence="4" id="KW-0808">Transferase</keyword>
<dbReference type="InterPro" id="IPR011712">
    <property type="entry name" value="Sig_transdc_His_kin_sub3_dim/P"/>
</dbReference>
<evidence type="ECO:0000313" key="11">
    <source>
        <dbReference type="Proteomes" id="UP001499967"/>
    </source>
</evidence>
<comment type="catalytic activity">
    <reaction evidence="1">
        <text>ATP + protein L-histidine = ADP + protein N-phospho-L-histidine.</text>
        <dbReference type="EC" id="2.7.13.3"/>
    </reaction>
</comment>
<name>A0ABN1N950_9PSEU</name>
<comment type="caution">
    <text evidence="10">The sequence shown here is derived from an EMBL/GenBank/DDBJ whole genome shotgun (WGS) entry which is preliminary data.</text>
</comment>
<dbReference type="InterPro" id="IPR036890">
    <property type="entry name" value="HATPase_C_sf"/>
</dbReference>
<dbReference type="InterPro" id="IPR050482">
    <property type="entry name" value="Sensor_HK_TwoCompSys"/>
</dbReference>
<organism evidence="10 11">
    <name type="scientific">Pseudonocardia zijingensis</name>
    <dbReference type="NCBI Taxonomy" id="153376"/>
    <lineage>
        <taxon>Bacteria</taxon>
        <taxon>Bacillati</taxon>
        <taxon>Actinomycetota</taxon>
        <taxon>Actinomycetes</taxon>
        <taxon>Pseudonocardiales</taxon>
        <taxon>Pseudonocardiaceae</taxon>
        <taxon>Pseudonocardia</taxon>
    </lineage>
</organism>
<dbReference type="Pfam" id="PF07730">
    <property type="entry name" value="HisKA_3"/>
    <property type="match status" value="1"/>
</dbReference>
<evidence type="ECO:0000256" key="1">
    <source>
        <dbReference type="ARBA" id="ARBA00000085"/>
    </source>
</evidence>
<dbReference type="RefSeq" id="WP_343944985.1">
    <property type="nucleotide sequence ID" value="NZ_BAAAHP010000187.1"/>
</dbReference>
<dbReference type="GO" id="GO:0016301">
    <property type="term" value="F:kinase activity"/>
    <property type="evidence" value="ECO:0007669"/>
    <property type="project" value="UniProtKB-KW"/>
</dbReference>
<dbReference type="Proteomes" id="UP001499967">
    <property type="component" value="Unassembled WGS sequence"/>
</dbReference>
<keyword evidence="7" id="KW-0067">ATP-binding</keyword>